<dbReference type="GO" id="GO:0003677">
    <property type="term" value="F:DNA binding"/>
    <property type="evidence" value="ECO:0007669"/>
    <property type="project" value="InterPro"/>
</dbReference>
<protein>
    <submittedName>
        <fullName evidence="7">Sigma-70 family RNA polymerase sigma factor</fullName>
    </submittedName>
</protein>
<reference evidence="7" key="1">
    <citation type="submission" date="2019-12" db="EMBL/GenBank/DDBJ databases">
        <title>Clostridiaceae gen. nov. sp. nov., isolated from sediment in Xinjiang, China.</title>
        <authorList>
            <person name="Zhang R."/>
        </authorList>
    </citation>
    <scope>NUCLEOTIDE SEQUENCE</scope>
    <source>
        <strain evidence="7">D2Q-11</strain>
    </source>
</reference>
<dbReference type="InterPro" id="IPR039425">
    <property type="entry name" value="RNA_pol_sigma-70-like"/>
</dbReference>
<dbReference type="CDD" id="cd06171">
    <property type="entry name" value="Sigma70_r4"/>
    <property type="match status" value="1"/>
</dbReference>
<evidence type="ECO:0000313" key="8">
    <source>
        <dbReference type="Proteomes" id="UP000724672"/>
    </source>
</evidence>
<evidence type="ECO:0000259" key="5">
    <source>
        <dbReference type="Pfam" id="PF04542"/>
    </source>
</evidence>
<proteinExistence type="inferred from homology"/>
<dbReference type="SUPFAM" id="SSF88946">
    <property type="entry name" value="Sigma2 domain of RNA polymerase sigma factors"/>
    <property type="match status" value="1"/>
</dbReference>
<feature type="domain" description="RNA polymerase sigma factor 70 region 4 type 2" evidence="6">
    <location>
        <begin position="128"/>
        <end position="174"/>
    </location>
</feature>
<name>A0A942Z8W5_9FIRM</name>
<keyword evidence="4" id="KW-0804">Transcription</keyword>
<dbReference type="InterPro" id="IPR014284">
    <property type="entry name" value="RNA_pol_sigma-70_dom"/>
</dbReference>
<organism evidence="7 8">
    <name type="scientific">Anaeromonas frigoriresistens</name>
    <dbReference type="NCBI Taxonomy" id="2683708"/>
    <lineage>
        <taxon>Bacteria</taxon>
        <taxon>Bacillati</taxon>
        <taxon>Bacillota</taxon>
        <taxon>Tissierellia</taxon>
        <taxon>Tissierellales</taxon>
        <taxon>Thermohalobacteraceae</taxon>
        <taxon>Anaeromonas</taxon>
    </lineage>
</organism>
<evidence type="ECO:0000256" key="3">
    <source>
        <dbReference type="ARBA" id="ARBA00023082"/>
    </source>
</evidence>
<dbReference type="Gene3D" id="1.10.10.10">
    <property type="entry name" value="Winged helix-like DNA-binding domain superfamily/Winged helix DNA-binding domain"/>
    <property type="match status" value="1"/>
</dbReference>
<evidence type="ECO:0000259" key="6">
    <source>
        <dbReference type="Pfam" id="PF08281"/>
    </source>
</evidence>
<keyword evidence="8" id="KW-1185">Reference proteome</keyword>
<dbReference type="PANTHER" id="PTHR43133:SF60">
    <property type="entry name" value="RNA POLYMERASE SIGMA FACTOR SIGV"/>
    <property type="match status" value="1"/>
</dbReference>
<keyword evidence="2" id="KW-0805">Transcription regulation</keyword>
<gene>
    <name evidence="7" type="ORF">GOQ27_08150</name>
</gene>
<dbReference type="EMBL" id="WSFT01000031">
    <property type="protein sequence ID" value="MBS4538434.1"/>
    <property type="molecule type" value="Genomic_DNA"/>
</dbReference>
<comment type="caution">
    <text evidence="7">The sequence shown here is derived from an EMBL/GenBank/DDBJ whole genome shotgun (WGS) entry which is preliminary data.</text>
</comment>
<comment type="similarity">
    <text evidence="1">Belongs to the sigma-70 factor family. ECF subfamily.</text>
</comment>
<dbReference type="InterPro" id="IPR013325">
    <property type="entry name" value="RNA_pol_sigma_r2"/>
</dbReference>
<keyword evidence="3" id="KW-0731">Sigma factor</keyword>
<dbReference type="PANTHER" id="PTHR43133">
    <property type="entry name" value="RNA POLYMERASE ECF-TYPE SIGMA FACTO"/>
    <property type="match status" value="1"/>
</dbReference>
<feature type="domain" description="RNA polymerase sigma-70 region 2" evidence="5">
    <location>
        <begin position="22"/>
        <end position="89"/>
    </location>
</feature>
<evidence type="ECO:0000256" key="2">
    <source>
        <dbReference type="ARBA" id="ARBA00023015"/>
    </source>
</evidence>
<dbReference type="AlphaFoldDB" id="A0A942Z8W5"/>
<sequence>MIEDKKLIENYINGNRYSADLLIDKYQNLLYKLCNKISKSKDEAEDLFQESWLKIFKNIHKYNSSQTFENWIYTICINLYRDKYNKKKRWLNIVKDYFSNENKEVEINNSTHNITPLEDLLHKEDRSSIRASLNSMEDKYRIPLILYYFKDLSYKDIADILDIPVGTVKSRLNTSKNRLKSLLKEEFYG</sequence>
<dbReference type="InterPro" id="IPR013324">
    <property type="entry name" value="RNA_pol_sigma_r3/r4-like"/>
</dbReference>
<dbReference type="SUPFAM" id="SSF88659">
    <property type="entry name" value="Sigma3 and sigma4 domains of RNA polymerase sigma factors"/>
    <property type="match status" value="1"/>
</dbReference>
<accession>A0A942Z8W5</accession>
<evidence type="ECO:0000313" key="7">
    <source>
        <dbReference type="EMBL" id="MBS4538434.1"/>
    </source>
</evidence>
<dbReference type="Gene3D" id="1.10.1740.10">
    <property type="match status" value="1"/>
</dbReference>
<dbReference type="Proteomes" id="UP000724672">
    <property type="component" value="Unassembled WGS sequence"/>
</dbReference>
<dbReference type="GO" id="GO:0006352">
    <property type="term" value="P:DNA-templated transcription initiation"/>
    <property type="evidence" value="ECO:0007669"/>
    <property type="project" value="InterPro"/>
</dbReference>
<dbReference type="InterPro" id="IPR007627">
    <property type="entry name" value="RNA_pol_sigma70_r2"/>
</dbReference>
<evidence type="ECO:0000256" key="4">
    <source>
        <dbReference type="ARBA" id="ARBA00023163"/>
    </source>
</evidence>
<dbReference type="InterPro" id="IPR013249">
    <property type="entry name" value="RNA_pol_sigma70_r4_t2"/>
</dbReference>
<dbReference type="Pfam" id="PF04542">
    <property type="entry name" value="Sigma70_r2"/>
    <property type="match status" value="1"/>
</dbReference>
<dbReference type="Pfam" id="PF08281">
    <property type="entry name" value="Sigma70_r4_2"/>
    <property type="match status" value="1"/>
</dbReference>
<dbReference type="GO" id="GO:0016987">
    <property type="term" value="F:sigma factor activity"/>
    <property type="evidence" value="ECO:0007669"/>
    <property type="project" value="UniProtKB-KW"/>
</dbReference>
<dbReference type="RefSeq" id="WP_203366354.1">
    <property type="nucleotide sequence ID" value="NZ_WSFT01000031.1"/>
</dbReference>
<dbReference type="InterPro" id="IPR036388">
    <property type="entry name" value="WH-like_DNA-bd_sf"/>
</dbReference>
<evidence type="ECO:0000256" key="1">
    <source>
        <dbReference type="ARBA" id="ARBA00010641"/>
    </source>
</evidence>
<dbReference type="NCBIfam" id="TIGR02937">
    <property type="entry name" value="sigma70-ECF"/>
    <property type="match status" value="1"/>
</dbReference>